<feature type="domain" description="THUMP" evidence="4">
    <location>
        <begin position="156"/>
        <end position="261"/>
    </location>
</feature>
<name>A0A8S1DDJ5_9INSE</name>
<proteinExistence type="inferred from homology"/>
<feature type="compositionally biased region" description="Acidic residues" evidence="3">
    <location>
        <begin position="90"/>
        <end position="100"/>
    </location>
</feature>
<comment type="caution">
    <text evidence="5">The sequence shown here is derived from an EMBL/GenBank/DDBJ whole genome shotgun (WGS) entry which is preliminary data.</text>
</comment>
<dbReference type="Proteomes" id="UP000494165">
    <property type="component" value="Unassembled WGS sequence"/>
</dbReference>
<dbReference type="OrthoDB" id="367221at2759"/>
<dbReference type="CDD" id="cd11717">
    <property type="entry name" value="THUMP_THUMPD1_like"/>
    <property type="match status" value="1"/>
</dbReference>
<dbReference type="FunFam" id="3.30.2300.10:FF:000001">
    <property type="entry name" value="THUMP domain-containing protein 1"/>
    <property type="match status" value="1"/>
</dbReference>
<dbReference type="SUPFAM" id="SSF143437">
    <property type="entry name" value="THUMP domain-like"/>
    <property type="match status" value="1"/>
</dbReference>
<dbReference type="EMBL" id="CADEPI010000152">
    <property type="protein sequence ID" value="CAB3377831.1"/>
    <property type="molecule type" value="Genomic_DNA"/>
</dbReference>
<dbReference type="PANTHER" id="PTHR13452:SF10">
    <property type="entry name" value="THUMP DOMAIN-CONTAINING PROTEIN 1"/>
    <property type="match status" value="1"/>
</dbReference>
<gene>
    <name evidence="5" type="ORF">CLODIP_2_CD05825</name>
</gene>
<dbReference type="SMART" id="SM00981">
    <property type="entry name" value="THUMP"/>
    <property type="match status" value="1"/>
</dbReference>
<keyword evidence="6" id="KW-1185">Reference proteome</keyword>
<evidence type="ECO:0000256" key="1">
    <source>
        <dbReference type="ARBA" id="ARBA00060731"/>
    </source>
</evidence>
<dbReference type="GO" id="GO:0003723">
    <property type="term" value="F:RNA binding"/>
    <property type="evidence" value="ECO:0007669"/>
    <property type="project" value="UniProtKB-UniRule"/>
</dbReference>
<dbReference type="PROSITE" id="PS51165">
    <property type="entry name" value="THUMP"/>
    <property type="match status" value="1"/>
</dbReference>
<dbReference type="InterPro" id="IPR040183">
    <property type="entry name" value="THUMPD1-like"/>
</dbReference>
<feature type="compositionally biased region" description="Basic and acidic residues" evidence="3">
    <location>
        <begin position="69"/>
        <end position="79"/>
    </location>
</feature>
<protein>
    <recommendedName>
        <fullName evidence="4">THUMP domain-containing protein</fullName>
    </recommendedName>
</protein>
<evidence type="ECO:0000256" key="3">
    <source>
        <dbReference type="SAM" id="MobiDB-lite"/>
    </source>
</evidence>
<dbReference type="Gene3D" id="3.30.2300.10">
    <property type="entry name" value="THUMP superfamily"/>
    <property type="match status" value="1"/>
</dbReference>
<feature type="region of interest" description="Disordered" evidence="3">
    <location>
        <begin position="69"/>
        <end position="116"/>
    </location>
</feature>
<dbReference type="AlphaFoldDB" id="A0A8S1DDJ5"/>
<feature type="region of interest" description="Disordered" evidence="3">
    <location>
        <begin position="1"/>
        <end position="25"/>
    </location>
</feature>
<dbReference type="PANTHER" id="PTHR13452">
    <property type="entry name" value="THUMP DOMAIN CONTAINING PROTEIN 1-RELATED"/>
    <property type="match status" value="1"/>
</dbReference>
<evidence type="ECO:0000256" key="2">
    <source>
        <dbReference type="PROSITE-ProRule" id="PRU00529"/>
    </source>
</evidence>
<dbReference type="Pfam" id="PF02926">
    <property type="entry name" value="THUMP"/>
    <property type="match status" value="1"/>
</dbReference>
<organism evidence="5 6">
    <name type="scientific">Cloeon dipterum</name>
    <dbReference type="NCBI Taxonomy" id="197152"/>
    <lineage>
        <taxon>Eukaryota</taxon>
        <taxon>Metazoa</taxon>
        <taxon>Ecdysozoa</taxon>
        <taxon>Arthropoda</taxon>
        <taxon>Hexapoda</taxon>
        <taxon>Insecta</taxon>
        <taxon>Pterygota</taxon>
        <taxon>Palaeoptera</taxon>
        <taxon>Ephemeroptera</taxon>
        <taxon>Pisciforma</taxon>
        <taxon>Baetidae</taxon>
        <taxon>Cloeon</taxon>
    </lineage>
</organism>
<accession>A0A8S1DDJ5</accession>
<comment type="similarity">
    <text evidence="1">Belongs to the THUMPD1 family.</text>
</comment>
<keyword evidence="2" id="KW-0694">RNA-binding</keyword>
<dbReference type="InterPro" id="IPR004114">
    <property type="entry name" value="THUMP_dom"/>
</dbReference>
<feature type="region of interest" description="Disordered" evidence="3">
    <location>
        <begin position="278"/>
        <end position="321"/>
    </location>
</feature>
<evidence type="ECO:0000259" key="4">
    <source>
        <dbReference type="PROSITE" id="PS51165"/>
    </source>
</evidence>
<evidence type="ECO:0000313" key="5">
    <source>
        <dbReference type="EMBL" id="CAB3377831.1"/>
    </source>
</evidence>
<sequence>MSWNQKKRGGGNFHNRSSGHKGGGCGASWRARLEVGQRGFLCTCNSFEKECVKEAMNLLNEYADKLFGPDDWRKNESAPKTDSTSVDNAKEDEEEEGSEEDVSKSLQKEVQSLKQESKRPIHLQRFRAVDSGAKNVIFISSNVPDPVLLGHTLLTDLKTSKVGRSRFLQRLLPVEVTCKAYLEDMTRAAGPLFDKHFAKGNTSFSIVYKCRNNKLNRDAVIKELADLVCLKNASNHANLTQPQLVVLVEIIRNVCCISVLSDYYELAKYNLLEVIAPPKAEKKESPTDGADGSVNEEPEEVPASEEANDADASPAKQAKEM</sequence>
<feature type="compositionally biased region" description="Acidic residues" evidence="3">
    <location>
        <begin position="294"/>
        <end position="309"/>
    </location>
</feature>
<reference evidence="5 6" key="1">
    <citation type="submission" date="2020-04" db="EMBL/GenBank/DDBJ databases">
        <authorList>
            <person name="Alioto T."/>
            <person name="Alioto T."/>
            <person name="Gomez Garrido J."/>
        </authorList>
    </citation>
    <scope>NUCLEOTIDE SEQUENCE [LARGE SCALE GENOMIC DNA]</scope>
</reference>
<dbReference type="GO" id="GO:0006400">
    <property type="term" value="P:tRNA modification"/>
    <property type="evidence" value="ECO:0007669"/>
    <property type="project" value="InterPro"/>
</dbReference>
<evidence type="ECO:0000313" key="6">
    <source>
        <dbReference type="Proteomes" id="UP000494165"/>
    </source>
</evidence>